<evidence type="ECO:0000313" key="2">
    <source>
        <dbReference type="Proteomes" id="UP001257627"/>
    </source>
</evidence>
<dbReference type="RefSeq" id="WP_143608298.1">
    <property type="nucleotide sequence ID" value="NZ_CP107955.1"/>
</dbReference>
<dbReference type="EMBL" id="JARAKF010000001">
    <property type="protein sequence ID" value="MDU8996804.1"/>
    <property type="molecule type" value="Genomic_DNA"/>
</dbReference>
<gene>
    <name evidence="1" type="ORF">PU648_31535</name>
</gene>
<evidence type="ECO:0008006" key="3">
    <source>
        <dbReference type="Google" id="ProtNLM"/>
    </source>
</evidence>
<organism evidence="1 2">
    <name type="scientific">Streptomyces mirabilis</name>
    <dbReference type="NCBI Taxonomy" id="68239"/>
    <lineage>
        <taxon>Bacteria</taxon>
        <taxon>Bacillati</taxon>
        <taxon>Actinomycetota</taxon>
        <taxon>Actinomycetes</taxon>
        <taxon>Kitasatosporales</taxon>
        <taxon>Streptomycetaceae</taxon>
        <taxon>Streptomyces</taxon>
    </lineage>
</organism>
<name>A0ABU3UTF4_9ACTN</name>
<sequence>MADVVTVEVWNPSYQHSEVDLSALPEVYRSIPESASIGLTLADTEDDCVIVTVEPEFSTVTMLRDRTFYNLQISDDFDETVILVGDGEITWPKGCLLPRPMGVRVLLEAEDREAVWARYTWVEQ</sequence>
<evidence type="ECO:0000313" key="1">
    <source>
        <dbReference type="EMBL" id="MDU8996804.1"/>
    </source>
</evidence>
<keyword evidence="2" id="KW-1185">Reference proteome</keyword>
<proteinExistence type="predicted"/>
<comment type="caution">
    <text evidence="1">The sequence shown here is derived from an EMBL/GenBank/DDBJ whole genome shotgun (WGS) entry which is preliminary data.</text>
</comment>
<accession>A0ABU3UTF4</accession>
<dbReference type="Proteomes" id="UP001257627">
    <property type="component" value="Unassembled WGS sequence"/>
</dbReference>
<protein>
    <recommendedName>
        <fullName evidence="3">Immunity protein 50</fullName>
    </recommendedName>
</protein>
<reference evidence="1 2" key="1">
    <citation type="submission" date="2023-02" db="EMBL/GenBank/DDBJ databases">
        <authorList>
            <person name="Maleckis M."/>
        </authorList>
    </citation>
    <scope>NUCLEOTIDE SEQUENCE [LARGE SCALE GENOMIC DNA]</scope>
    <source>
        <strain evidence="1 2">P8-A2</strain>
    </source>
</reference>